<name>A0A8X6NL90_NEPPI</name>
<dbReference type="OrthoDB" id="10500290at2759"/>
<accession>A0A8X6NL90</accession>
<feature type="region of interest" description="Disordered" evidence="1">
    <location>
        <begin position="1"/>
        <end position="66"/>
    </location>
</feature>
<sequence length="102" mass="11559">MRNSQVNAGVRSRGRSSLSQEVFTHPRPLASTTNATGGIPSHRQERVPVSWSEDGYDRRSGLSPKLTNDRPYLSLNNWGAYRRRAVYVGKWRPKIGYISREG</sequence>
<evidence type="ECO:0000313" key="3">
    <source>
        <dbReference type="Proteomes" id="UP000887013"/>
    </source>
</evidence>
<dbReference type="Proteomes" id="UP000887013">
    <property type="component" value="Unassembled WGS sequence"/>
</dbReference>
<dbReference type="AlphaFoldDB" id="A0A8X6NL90"/>
<evidence type="ECO:0000256" key="1">
    <source>
        <dbReference type="SAM" id="MobiDB-lite"/>
    </source>
</evidence>
<dbReference type="EMBL" id="BMAW01011003">
    <property type="protein sequence ID" value="GFT21510.1"/>
    <property type="molecule type" value="Genomic_DNA"/>
</dbReference>
<gene>
    <name evidence="2" type="ORF">NPIL_679271</name>
</gene>
<reference evidence="2" key="1">
    <citation type="submission" date="2020-08" db="EMBL/GenBank/DDBJ databases">
        <title>Multicomponent nature underlies the extraordinary mechanical properties of spider dragline silk.</title>
        <authorList>
            <person name="Kono N."/>
            <person name="Nakamura H."/>
            <person name="Mori M."/>
            <person name="Yoshida Y."/>
            <person name="Ohtoshi R."/>
            <person name="Malay A.D."/>
            <person name="Moran D.A.P."/>
            <person name="Tomita M."/>
            <person name="Numata K."/>
            <person name="Arakawa K."/>
        </authorList>
    </citation>
    <scope>NUCLEOTIDE SEQUENCE</scope>
</reference>
<evidence type="ECO:0000313" key="2">
    <source>
        <dbReference type="EMBL" id="GFT21510.1"/>
    </source>
</evidence>
<proteinExistence type="predicted"/>
<organism evidence="2 3">
    <name type="scientific">Nephila pilipes</name>
    <name type="common">Giant wood spider</name>
    <name type="synonym">Nephila maculata</name>
    <dbReference type="NCBI Taxonomy" id="299642"/>
    <lineage>
        <taxon>Eukaryota</taxon>
        <taxon>Metazoa</taxon>
        <taxon>Ecdysozoa</taxon>
        <taxon>Arthropoda</taxon>
        <taxon>Chelicerata</taxon>
        <taxon>Arachnida</taxon>
        <taxon>Araneae</taxon>
        <taxon>Araneomorphae</taxon>
        <taxon>Entelegynae</taxon>
        <taxon>Araneoidea</taxon>
        <taxon>Nephilidae</taxon>
        <taxon>Nephila</taxon>
    </lineage>
</organism>
<protein>
    <submittedName>
        <fullName evidence="2">Uncharacterized protein</fullName>
    </submittedName>
</protein>
<comment type="caution">
    <text evidence="2">The sequence shown here is derived from an EMBL/GenBank/DDBJ whole genome shotgun (WGS) entry which is preliminary data.</text>
</comment>
<keyword evidence="3" id="KW-1185">Reference proteome</keyword>